<evidence type="ECO:0000313" key="3">
    <source>
        <dbReference type="Proteomes" id="UP000316096"/>
    </source>
</evidence>
<keyword evidence="1" id="KW-1133">Transmembrane helix</keyword>
<evidence type="ECO:0008006" key="4">
    <source>
        <dbReference type="Google" id="ProtNLM"/>
    </source>
</evidence>
<feature type="transmembrane region" description="Helical" evidence="1">
    <location>
        <begin position="107"/>
        <end position="126"/>
    </location>
</feature>
<dbReference type="Proteomes" id="UP000316096">
    <property type="component" value="Unassembled WGS sequence"/>
</dbReference>
<dbReference type="EMBL" id="VFOZ01000001">
    <property type="protein sequence ID" value="TQL95444.1"/>
    <property type="molecule type" value="Genomic_DNA"/>
</dbReference>
<reference evidence="2 3" key="1">
    <citation type="submission" date="2019-06" db="EMBL/GenBank/DDBJ databases">
        <title>Sequencing the genomes of 1000 actinobacteria strains.</title>
        <authorList>
            <person name="Klenk H.-P."/>
        </authorList>
    </citation>
    <scope>NUCLEOTIDE SEQUENCE [LARGE SCALE GENOMIC DNA]</scope>
    <source>
        <strain evidence="2 3">DSM 102200</strain>
    </source>
</reference>
<sequence length="127" mass="13401">MPFLGVCVLAFAGLLIFGTVSDVVRSSQVRRRGAAATAEVIGINPRTGLANYSRSRVVRFTTAQNREVTVAMPRGRLRDVPVGGRTGIRYLPEKPEVVRSPGGGARFASSLFGVAVCVALGVSLLIS</sequence>
<keyword evidence="3" id="KW-1185">Reference proteome</keyword>
<accession>A0A543CEC0</accession>
<evidence type="ECO:0000313" key="2">
    <source>
        <dbReference type="EMBL" id="TQL95444.1"/>
    </source>
</evidence>
<dbReference type="AlphaFoldDB" id="A0A543CEC0"/>
<gene>
    <name evidence="2" type="ORF">FB559_0947</name>
</gene>
<name>A0A543CEC0_9ACTN</name>
<comment type="caution">
    <text evidence="2">The sequence shown here is derived from an EMBL/GenBank/DDBJ whole genome shotgun (WGS) entry which is preliminary data.</text>
</comment>
<proteinExistence type="predicted"/>
<evidence type="ECO:0000256" key="1">
    <source>
        <dbReference type="SAM" id="Phobius"/>
    </source>
</evidence>
<keyword evidence="1" id="KW-0812">Transmembrane</keyword>
<protein>
    <recommendedName>
        <fullName evidence="4">DUF3592 domain-containing protein</fullName>
    </recommendedName>
</protein>
<organism evidence="2 3">
    <name type="scientific">Actinoallomurus bryophytorum</name>
    <dbReference type="NCBI Taxonomy" id="1490222"/>
    <lineage>
        <taxon>Bacteria</taxon>
        <taxon>Bacillati</taxon>
        <taxon>Actinomycetota</taxon>
        <taxon>Actinomycetes</taxon>
        <taxon>Streptosporangiales</taxon>
        <taxon>Thermomonosporaceae</taxon>
        <taxon>Actinoallomurus</taxon>
    </lineage>
</organism>
<keyword evidence="1" id="KW-0472">Membrane</keyword>